<feature type="compositionally biased region" description="Basic and acidic residues" evidence="1">
    <location>
        <begin position="27"/>
        <end position="45"/>
    </location>
</feature>
<proteinExistence type="predicted"/>
<keyword evidence="3" id="KW-1185">Reference proteome</keyword>
<organism evidence="2 3">
    <name type="scientific">Variovorax rhizosphaerae</name>
    <dbReference type="NCBI Taxonomy" id="1836200"/>
    <lineage>
        <taxon>Bacteria</taxon>
        <taxon>Pseudomonadati</taxon>
        <taxon>Pseudomonadota</taxon>
        <taxon>Betaproteobacteria</taxon>
        <taxon>Burkholderiales</taxon>
        <taxon>Comamonadaceae</taxon>
        <taxon>Variovorax</taxon>
    </lineage>
</organism>
<evidence type="ECO:0000313" key="2">
    <source>
        <dbReference type="EMBL" id="MEJ8848716.1"/>
    </source>
</evidence>
<evidence type="ECO:0000313" key="3">
    <source>
        <dbReference type="Proteomes" id="UP001385892"/>
    </source>
</evidence>
<dbReference type="RefSeq" id="WP_340343839.1">
    <property type="nucleotide sequence ID" value="NZ_JBBKZT010000008.1"/>
</dbReference>
<sequence>MFGIIRAPAVTPKVARMQEALRVEVDHHEGIAARRQQDADLHQNGDEGQQDDEDNQGSPAQAPPRTRAFPLAGGTGKTGAIATRMA</sequence>
<gene>
    <name evidence="2" type="ORF">WKW82_18810</name>
</gene>
<feature type="region of interest" description="Disordered" evidence="1">
    <location>
        <begin position="27"/>
        <end position="86"/>
    </location>
</feature>
<accession>A0ABU8WMM2</accession>
<dbReference type="Proteomes" id="UP001385892">
    <property type="component" value="Unassembled WGS sequence"/>
</dbReference>
<name>A0ABU8WMM2_9BURK</name>
<protein>
    <submittedName>
        <fullName evidence="2">Uncharacterized protein</fullName>
    </submittedName>
</protein>
<evidence type="ECO:0000256" key="1">
    <source>
        <dbReference type="SAM" id="MobiDB-lite"/>
    </source>
</evidence>
<reference evidence="2 3" key="1">
    <citation type="submission" date="2024-03" db="EMBL/GenBank/DDBJ databases">
        <title>Novel species of the genus Variovorax.</title>
        <authorList>
            <person name="Liu Q."/>
            <person name="Xin Y.-H."/>
        </authorList>
    </citation>
    <scope>NUCLEOTIDE SEQUENCE [LARGE SCALE GENOMIC DNA]</scope>
    <source>
        <strain evidence="2 3">KACC 18900</strain>
    </source>
</reference>
<comment type="caution">
    <text evidence="2">The sequence shown here is derived from an EMBL/GenBank/DDBJ whole genome shotgun (WGS) entry which is preliminary data.</text>
</comment>
<dbReference type="EMBL" id="JBBKZT010000008">
    <property type="protein sequence ID" value="MEJ8848716.1"/>
    <property type="molecule type" value="Genomic_DNA"/>
</dbReference>